<dbReference type="KEGG" id="cvn:111132153"/>
<keyword evidence="1" id="KW-0812">Transmembrane</keyword>
<evidence type="ECO:0000313" key="2">
    <source>
        <dbReference type="Proteomes" id="UP000694844"/>
    </source>
</evidence>
<protein>
    <submittedName>
        <fullName evidence="3">Uncharacterized protein LOC111132153</fullName>
    </submittedName>
</protein>
<feature type="transmembrane region" description="Helical" evidence="1">
    <location>
        <begin position="12"/>
        <end position="28"/>
    </location>
</feature>
<evidence type="ECO:0000313" key="3">
    <source>
        <dbReference type="RefSeq" id="XP_022335607.1"/>
    </source>
</evidence>
<accession>A0A8B8E4U6</accession>
<evidence type="ECO:0000256" key="1">
    <source>
        <dbReference type="SAM" id="Phobius"/>
    </source>
</evidence>
<keyword evidence="1" id="KW-1133">Transmembrane helix</keyword>
<gene>
    <name evidence="3" type="primary">LOC111132153</name>
</gene>
<dbReference type="OrthoDB" id="5421239at2759"/>
<dbReference type="AlphaFoldDB" id="A0A8B8E4U6"/>
<organism evidence="2 3">
    <name type="scientific">Crassostrea virginica</name>
    <name type="common">Eastern oyster</name>
    <dbReference type="NCBI Taxonomy" id="6565"/>
    <lineage>
        <taxon>Eukaryota</taxon>
        <taxon>Metazoa</taxon>
        <taxon>Spiralia</taxon>
        <taxon>Lophotrochozoa</taxon>
        <taxon>Mollusca</taxon>
        <taxon>Bivalvia</taxon>
        <taxon>Autobranchia</taxon>
        <taxon>Pteriomorphia</taxon>
        <taxon>Ostreida</taxon>
        <taxon>Ostreoidea</taxon>
        <taxon>Ostreidae</taxon>
        <taxon>Crassostrea</taxon>
    </lineage>
</organism>
<reference evidence="3" key="1">
    <citation type="submission" date="2025-08" db="UniProtKB">
        <authorList>
            <consortium name="RefSeq"/>
        </authorList>
    </citation>
    <scope>IDENTIFICATION</scope>
    <source>
        <tissue evidence="3">Whole sample</tissue>
    </source>
</reference>
<proteinExistence type="predicted"/>
<dbReference type="PANTHER" id="PTHR35309">
    <property type="match status" value="1"/>
</dbReference>
<dbReference type="GO" id="GO:0009976">
    <property type="term" value="F:tocopherol cyclase activity"/>
    <property type="evidence" value="ECO:0007669"/>
    <property type="project" value="InterPro"/>
</dbReference>
<dbReference type="InterPro" id="IPR025893">
    <property type="entry name" value="Tocopherol_cyclase"/>
</dbReference>
<dbReference type="PANTHER" id="PTHR35309:SF4">
    <property type="entry name" value="TOCOPHEROL CYCLASE"/>
    <property type="match status" value="1"/>
</dbReference>
<dbReference type="Proteomes" id="UP000694844">
    <property type="component" value="Chromosome 5"/>
</dbReference>
<keyword evidence="2" id="KW-1185">Reference proteome</keyword>
<dbReference type="RefSeq" id="XP_022335607.1">
    <property type="nucleotide sequence ID" value="XM_022479899.1"/>
</dbReference>
<dbReference type="Pfam" id="PF14249">
    <property type="entry name" value="Tocopherol_cycl"/>
    <property type="match status" value="1"/>
</dbReference>
<dbReference type="GeneID" id="111132153"/>
<name>A0A8B8E4U6_CRAVI</name>
<sequence length="377" mass="41875">MDIRTKGWKQMYLQYAMLCFLYTSYVFANNYDPHLFPERGPFFEGWYLRLVDSDNGNSIGLLFGEVLPLSPRDHEHYPPALCSILIRKCSAARCTLVSHDAHFNTSDVKVRVKGRPVHENPDRSSAVNFTWTATNNASSVFFQTNATTTLFQVKLGKVSLDGELSSPVPWGKGGEGPEGWADYLPLPLHWFVYSIRSAVVFYKFSVGGEVVYEGRRGTAHMEKNWGKSFPEAWIWSQGISPQNASYAISGGPLEIGPIPVTAYLFGYRNPNKNISINFHPYDSVVSVTKNGCQGFVNVTAEGLVHTVSLFVTADPLSFSRCLYGPESRGFRPVCKESYDASATVSVYKDKNLIDKQFIANAALEFGGENVCGGCPSY</sequence>
<keyword evidence="1" id="KW-0472">Membrane</keyword>